<evidence type="ECO:0000256" key="3">
    <source>
        <dbReference type="ARBA" id="ARBA00023163"/>
    </source>
</evidence>
<dbReference type="InterPro" id="IPR023772">
    <property type="entry name" value="DNA-bd_HTH_TetR-type_CS"/>
</dbReference>
<dbReference type="SUPFAM" id="SSF46689">
    <property type="entry name" value="Homeodomain-like"/>
    <property type="match status" value="1"/>
</dbReference>
<accession>A0A918G5E7</accession>
<evidence type="ECO:0000259" key="5">
    <source>
        <dbReference type="PROSITE" id="PS50977"/>
    </source>
</evidence>
<dbReference type="InterPro" id="IPR009057">
    <property type="entry name" value="Homeodomain-like_sf"/>
</dbReference>
<dbReference type="Pfam" id="PF00440">
    <property type="entry name" value="TetR_N"/>
    <property type="match status" value="1"/>
</dbReference>
<dbReference type="PRINTS" id="PR00455">
    <property type="entry name" value="HTHTETR"/>
</dbReference>
<evidence type="ECO:0000256" key="1">
    <source>
        <dbReference type="ARBA" id="ARBA00023015"/>
    </source>
</evidence>
<evidence type="ECO:0000313" key="6">
    <source>
        <dbReference type="EMBL" id="GGS18755.1"/>
    </source>
</evidence>
<dbReference type="GO" id="GO:0000976">
    <property type="term" value="F:transcription cis-regulatory region binding"/>
    <property type="evidence" value="ECO:0007669"/>
    <property type="project" value="TreeGrafter"/>
</dbReference>
<protein>
    <submittedName>
        <fullName evidence="6">TetR family transcriptional regulator</fullName>
    </submittedName>
</protein>
<evidence type="ECO:0000256" key="2">
    <source>
        <dbReference type="ARBA" id="ARBA00023125"/>
    </source>
</evidence>
<dbReference type="PANTHER" id="PTHR30055:SF151">
    <property type="entry name" value="TRANSCRIPTIONAL REGULATORY PROTEIN"/>
    <property type="match status" value="1"/>
</dbReference>
<dbReference type="AlphaFoldDB" id="A0A918G5E7"/>
<organism evidence="6 7">
    <name type="scientific">Actinokineospora fastidiosa</name>
    <dbReference type="NCBI Taxonomy" id="1816"/>
    <lineage>
        <taxon>Bacteria</taxon>
        <taxon>Bacillati</taxon>
        <taxon>Actinomycetota</taxon>
        <taxon>Actinomycetes</taxon>
        <taxon>Pseudonocardiales</taxon>
        <taxon>Pseudonocardiaceae</taxon>
        <taxon>Actinokineospora</taxon>
    </lineage>
</organism>
<dbReference type="Proteomes" id="UP000660680">
    <property type="component" value="Unassembled WGS sequence"/>
</dbReference>
<dbReference type="EMBL" id="BMRB01000001">
    <property type="protein sequence ID" value="GGS18755.1"/>
    <property type="molecule type" value="Genomic_DNA"/>
</dbReference>
<feature type="domain" description="HTH tetR-type" evidence="5">
    <location>
        <begin position="17"/>
        <end position="77"/>
    </location>
</feature>
<dbReference type="PROSITE" id="PS50977">
    <property type="entry name" value="HTH_TETR_2"/>
    <property type="match status" value="1"/>
</dbReference>
<keyword evidence="3" id="KW-0804">Transcription</keyword>
<dbReference type="InterPro" id="IPR041674">
    <property type="entry name" value="TetR_C_22"/>
</dbReference>
<dbReference type="PROSITE" id="PS01081">
    <property type="entry name" value="HTH_TETR_1"/>
    <property type="match status" value="1"/>
</dbReference>
<feature type="DNA-binding region" description="H-T-H motif" evidence="4">
    <location>
        <begin position="40"/>
        <end position="59"/>
    </location>
</feature>
<dbReference type="GO" id="GO:0003700">
    <property type="term" value="F:DNA-binding transcription factor activity"/>
    <property type="evidence" value="ECO:0007669"/>
    <property type="project" value="TreeGrafter"/>
</dbReference>
<keyword evidence="1" id="KW-0805">Transcription regulation</keyword>
<name>A0A918G5E7_9PSEU</name>
<reference evidence="6" key="2">
    <citation type="submission" date="2020-09" db="EMBL/GenBank/DDBJ databases">
        <authorList>
            <person name="Sun Q."/>
            <person name="Ohkuma M."/>
        </authorList>
    </citation>
    <scope>NUCLEOTIDE SEQUENCE</scope>
    <source>
        <strain evidence="6">JCM 3276</strain>
    </source>
</reference>
<dbReference type="PANTHER" id="PTHR30055">
    <property type="entry name" value="HTH-TYPE TRANSCRIPTIONAL REGULATOR RUTR"/>
    <property type="match status" value="1"/>
</dbReference>
<reference evidence="6" key="1">
    <citation type="journal article" date="2014" name="Int. J. Syst. Evol. Microbiol.">
        <title>Complete genome sequence of Corynebacterium casei LMG S-19264T (=DSM 44701T), isolated from a smear-ripened cheese.</title>
        <authorList>
            <consortium name="US DOE Joint Genome Institute (JGI-PGF)"/>
            <person name="Walter F."/>
            <person name="Albersmeier A."/>
            <person name="Kalinowski J."/>
            <person name="Ruckert C."/>
        </authorList>
    </citation>
    <scope>NUCLEOTIDE SEQUENCE</scope>
    <source>
        <strain evidence="6">JCM 3276</strain>
    </source>
</reference>
<proteinExistence type="predicted"/>
<sequence length="207" mass="23394">MASPTPLRRQPVQQRSAQRVQRMLDACANLIDELGYDGVTTTLIAERAGVAVGSLYQFFPDKRAVVQALTQRNLAHFMAEVARRFDETPVEHWSLGADLIFDLYVEMYREIPGFRRIRFGDVVDLRLIDSERDNNTVIADDIAAFLAERFGVPLAEIRLPVAVAHEIADSILNLAFRRSLFPEDTVISEAKMVVRAYLSGQLESWRG</sequence>
<dbReference type="Gene3D" id="1.10.357.10">
    <property type="entry name" value="Tetracycline Repressor, domain 2"/>
    <property type="match status" value="1"/>
</dbReference>
<comment type="caution">
    <text evidence="6">The sequence shown here is derived from an EMBL/GenBank/DDBJ whole genome shotgun (WGS) entry which is preliminary data.</text>
</comment>
<dbReference type="InterPro" id="IPR050109">
    <property type="entry name" value="HTH-type_TetR-like_transc_reg"/>
</dbReference>
<evidence type="ECO:0000256" key="4">
    <source>
        <dbReference type="PROSITE-ProRule" id="PRU00335"/>
    </source>
</evidence>
<dbReference type="Pfam" id="PF17928">
    <property type="entry name" value="TetR_C_22"/>
    <property type="match status" value="1"/>
</dbReference>
<gene>
    <name evidence="6" type="ORF">GCM10010171_09130</name>
</gene>
<keyword evidence="7" id="KW-1185">Reference proteome</keyword>
<keyword evidence="2 4" id="KW-0238">DNA-binding</keyword>
<dbReference type="InterPro" id="IPR001647">
    <property type="entry name" value="HTH_TetR"/>
</dbReference>
<dbReference type="RefSeq" id="WP_373292320.1">
    <property type="nucleotide sequence ID" value="NZ_BMRB01000001.1"/>
</dbReference>
<evidence type="ECO:0000313" key="7">
    <source>
        <dbReference type="Proteomes" id="UP000660680"/>
    </source>
</evidence>